<feature type="transmembrane region" description="Helical" evidence="6">
    <location>
        <begin position="60"/>
        <end position="81"/>
    </location>
</feature>
<evidence type="ECO:0000256" key="6">
    <source>
        <dbReference type="SAM" id="Phobius"/>
    </source>
</evidence>
<feature type="transmembrane region" description="Helical" evidence="6">
    <location>
        <begin position="221"/>
        <end position="238"/>
    </location>
</feature>
<dbReference type="AlphaFoldDB" id="A0A1I3ID47"/>
<accession>A0A1I3ID47</accession>
<gene>
    <name evidence="7" type="ORF">SAMN04487775_101517</name>
</gene>
<evidence type="ECO:0000256" key="1">
    <source>
        <dbReference type="ARBA" id="ARBA00004651"/>
    </source>
</evidence>
<comment type="subcellular location">
    <subcellularLocation>
        <location evidence="1">Cell membrane</location>
        <topology evidence="1">Multi-pass membrane protein</topology>
    </subcellularLocation>
</comment>
<dbReference type="EMBL" id="FORI01000001">
    <property type="protein sequence ID" value="SFI45914.1"/>
    <property type="molecule type" value="Genomic_DNA"/>
</dbReference>
<keyword evidence="3 6" id="KW-0812">Transmembrane</keyword>
<sequence>MSDSKSAKKQSPAIIIMKRELKTYFTSPVAYIVTALFLIVTGILFYSVFFLYDRAELRQYFSLLPVLLALFIPALTMRIFAEERRVGSIETLMTLPVTELDVVTGKYLASFLGTLIMLAPTLLYILPTVIFGSPDFGPIIGGYIGAIFLSACFTAIGIFATSITKNQIIAFFTAMIICMVLTMIDSFLIFLPSQIVSVLSYLSASGHFDSISRGIFDTRDVLYFISLTALFFTSTVKLQQNAKN</sequence>
<reference evidence="8" key="1">
    <citation type="submission" date="2016-10" db="EMBL/GenBank/DDBJ databases">
        <authorList>
            <person name="Varghese N."/>
            <person name="Submissions S."/>
        </authorList>
    </citation>
    <scope>NUCLEOTIDE SEQUENCE [LARGE SCALE GENOMIC DNA]</scope>
    <source>
        <strain evidence="8">XBD1002</strain>
    </source>
</reference>
<dbReference type="GO" id="GO:0140359">
    <property type="term" value="F:ABC-type transporter activity"/>
    <property type="evidence" value="ECO:0007669"/>
    <property type="project" value="InterPro"/>
</dbReference>
<keyword evidence="2" id="KW-1003">Cell membrane</keyword>
<dbReference type="Proteomes" id="UP000182737">
    <property type="component" value="Unassembled WGS sequence"/>
</dbReference>
<feature type="transmembrane region" description="Helical" evidence="6">
    <location>
        <begin position="21"/>
        <end position="48"/>
    </location>
</feature>
<feature type="transmembrane region" description="Helical" evidence="6">
    <location>
        <begin position="139"/>
        <end position="161"/>
    </location>
</feature>
<name>A0A1I3ID47_9SPIR</name>
<dbReference type="RefSeq" id="WP_074930184.1">
    <property type="nucleotide sequence ID" value="NZ_FORI01000001.1"/>
</dbReference>
<dbReference type="InterPro" id="IPR051449">
    <property type="entry name" value="ABC-2_transporter_component"/>
</dbReference>
<feature type="transmembrane region" description="Helical" evidence="6">
    <location>
        <begin position="107"/>
        <end position="127"/>
    </location>
</feature>
<dbReference type="GO" id="GO:0005886">
    <property type="term" value="C:plasma membrane"/>
    <property type="evidence" value="ECO:0007669"/>
    <property type="project" value="UniProtKB-SubCell"/>
</dbReference>
<proteinExistence type="predicted"/>
<evidence type="ECO:0000313" key="7">
    <source>
        <dbReference type="EMBL" id="SFI45914.1"/>
    </source>
</evidence>
<protein>
    <submittedName>
        <fullName evidence="7">ABC-2 type transport system permease protein</fullName>
    </submittedName>
</protein>
<evidence type="ECO:0000256" key="5">
    <source>
        <dbReference type="ARBA" id="ARBA00023136"/>
    </source>
</evidence>
<dbReference type="PANTHER" id="PTHR30294:SF29">
    <property type="entry name" value="MULTIDRUG ABC TRANSPORTER PERMEASE YBHS-RELATED"/>
    <property type="match status" value="1"/>
</dbReference>
<dbReference type="Pfam" id="PF13346">
    <property type="entry name" value="ABC2_membrane_5"/>
    <property type="match status" value="1"/>
</dbReference>
<evidence type="ECO:0000313" key="8">
    <source>
        <dbReference type="Proteomes" id="UP000182737"/>
    </source>
</evidence>
<dbReference type="InterPro" id="IPR025699">
    <property type="entry name" value="ABC2_memb-like"/>
</dbReference>
<evidence type="ECO:0000256" key="4">
    <source>
        <dbReference type="ARBA" id="ARBA00022989"/>
    </source>
</evidence>
<dbReference type="PANTHER" id="PTHR30294">
    <property type="entry name" value="MEMBRANE COMPONENT OF ABC TRANSPORTER YHHJ-RELATED"/>
    <property type="match status" value="1"/>
</dbReference>
<dbReference type="OrthoDB" id="9794512at2"/>
<evidence type="ECO:0000256" key="3">
    <source>
        <dbReference type="ARBA" id="ARBA00022692"/>
    </source>
</evidence>
<keyword evidence="4 6" id="KW-1133">Transmembrane helix</keyword>
<keyword evidence="8" id="KW-1185">Reference proteome</keyword>
<organism evidence="7 8">
    <name type="scientific">Treponema bryantii</name>
    <dbReference type="NCBI Taxonomy" id="163"/>
    <lineage>
        <taxon>Bacteria</taxon>
        <taxon>Pseudomonadati</taxon>
        <taxon>Spirochaetota</taxon>
        <taxon>Spirochaetia</taxon>
        <taxon>Spirochaetales</taxon>
        <taxon>Treponemataceae</taxon>
        <taxon>Treponema</taxon>
    </lineage>
</organism>
<feature type="transmembrane region" description="Helical" evidence="6">
    <location>
        <begin position="168"/>
        <end position="191"/>
    </location>
</feature>
<evidence type="ECO:0000256" key="2">
    <source>
        <dbReference type="ARBA" id="ARBA00022475"/>
    </source>
</evidence>
<keyword evidence="5 6" id="KW-0472">Membrane</keyword>